<evidence type="ECO:0000256" key="4">
    <source>
        <dbReference type="ARBA" id="ARBA00004563"/>
    </source>
</evidence>
<keyword evidence="8 32" id="KW-1170">Fusion of virus membrane with host endosomal membrane</keyword>
<evidence type="ECO:0000256" key="5">
    <source>
        <dbReference type="ARBA" id="ARBA00004578"/>
    </source>
</evidence>
<dbReference type="GO" id="GO:0020002">
    <property type="term" value="C:host cell plasma membrane"/>
    <property type="evidence" value="ECO:0007669"/>
    <property type="project" value="UniProtKB-SubCell"/>
</dbReference>
<feature type="chain" id="PRO_5023397975" description="Envelope glycoprotein gp160" evidence="32">
    <location>
        <begin position="31"/>
        <end position="839"/>
    </location>
</feature>
<dbReference type="GO" id="GO:0019064">
    <property type="term" value="P:fusion of virus membrane with host plasma membrane"/>
    <property type="evidence" value="ECO:0007669"/>
    <property type="project" value="UniProtKB-UniRule"/>
</dbReference>
<feature type="disulfide bond" evidence="32">
    <location>
        <begin position="581"/>
        <end position="587"/>
    </location>
</feature>
<evidence type="ECO:0000259" key="36">
    <source>
        <dbReference type="Pfam" id="PF00517"/>
    </source>
</evidence>
<dbReference type="GO" id="GO:1903911">
    <property type="term" value="P:positive regulation of receptor clustering"/>
    <property type="evidence" value="ECO:0007669"/>
    <property type="project" value="UniProtKB-UniRule"/>
</dbReference>
<feature type="transmembrane region" description="Helical" evidence="33">
    <location>
        <begin position="661"/>
        <end position="688"/>
    </location>
</feature>
<keyword evidence="14 32" id="KW-0812">Transmembrane</keyword>
<comment type="domain">
    <text evidence="32">The CD4-binding region is targeted by the antibody b12.</text>
</comment>
<comment type="function">
    <text evidence="32">Envelope glycoprotein gp160: Oligomerizes in the host endoplasmic reticulum into predominantly trimers. In a second time, gp160 transits in the host Golgi, where glycosylation is completed. The precursor is then proteolytically cleaved in the trans-Golgi and thereby activated by cellular furin or furin-like proteases to produce gp120 and gp41.</text>
</comment>
<comment type="function">
    <text evidence="32">Surface protein gp120: Attaches the virus to the host lymphoid cell by binding to the primary receptor CD4. This interaction induces a structural rearrangement creating a high affinity binding site for a chemokine coreceptor like CXCR4 and/or CCR5. Acts as a ligand for CD209/DC-SIGN and CLEC4M/DC-SIGNR, which are respectively found on dendritic cells (DCs), and on endothelial cells of liver sinusoids and lymph node sinuses. These interactions allow capture of viral particles at mucosal surfaces by these cells and subsequent transmission to permissive cells. HIV subverts the migration properties of dendritic cells to gain access to CD4+ T-cells in lymph nodes. Virus transmission to permissive T-cells occurs either in trans (without DCs infection, through viral capture and transmission), or in cis (following DCs productive infection, through the usual CD4-gp120 interaction), thereby inducing a robust infection. In trans infection, bound virions remain infectious over days and it is proposed that they are not degraded, but protected in non-lysosomal acidic organelles within the DCs close to the cell membrane thus contributing to the viral infectious potential during DCs' migration from the periphery to the lymphoid tissues. On arrival at lymphoid tissues, intact virions recycle back to DCs' cell surface allowing virus transmission to CD4+ T-cells.</text>
</comment>
<dbReference type="GO" id="GO:0016020">
    <property type="term" value="C:membrane"/>
    <property type="evidence" value="ECO:0007669"/>
    <property type="project" value="UniProtKB-UniRule"/>
</dbReference>
<keyword evidence="22 32" id="KW-1133">Transmembrane helix</keyword>
<evidence type="ECO:0000256" key="31">
    <source>
        <dbReference type="ARBA" id="ARBA00023296"/>
    </source>
</evidence>
<comment type="miscellaneous">
    <text evidence="32">Inhibitors targeting HIV-1 viral envelope proteins are used as antiretroviral drugs. Attachment of virions to the cell surface via non-specific interactions and CD4 binding can be blocked by inhibitors that include cyanovirin-N, cyclotriazadisulfonamide analogs, PRO 2000, TNX 355 and PRO 542. In addition, BMS 806 can block CD4-induced conformational changes. Env interactions with the coreceptor molecules can be targeted by CCR5 antagonists including SCH-D, maraviroc (UK 427857) and aplaviroc (GW 873140), and the CXCR4 antagonist AMD 070. Fusion of viral and cellular membranes can be inhibited by peptides such as enfuvirtide and tifuvirtide (T 1249). Resistance to inhibitors associated with mutations in Env are observed. Most of the time, single mutations confer only a modest reduction in drug susceptibility. Combination of several mutations is usually required to develop a high-level drug resistance.</text>
</comment>
<name>A0A3Q8GSP9_HV1</name>
<keyword evidence="25 32" id="KW-0472">Membrane</keyword>
<evidence type="ECO:0000256" key="14">
    <source>
        <dbReference type="ARBA" id="ARBA00022692"/>
    </source>
</evidence>
<keyword evidence="17 32" id="KW-1161">Viral attachment to host cell</keyword>
<organismHost>
    <name type="scientific">Homo sapiens</name>
    <name type="common">Human</name>
    <dbReference type="NCBI Taxonomy" id="9606"/>
</organismHost>
<keyword evidence="15 32" id="KW-0053">Apoptosis</keyword>
<dbReference type="Gene3D" id="1.20.5.490">
    <property type="entry name" value="Single helix bin"/>
    <property type="match status" value="1"/>
</dbReference>
<dbReference type="GO" id="GO:0039654">
    <property type="term" value="P:fusion of virus membrane with host endosome membrane"/>
    <property type="evidence" value="ECO:0007669"/>
    <property type="project" value="UniProtKB-UniRule"/>
</dbReference>
<comment type="subunit">
    <text evidence="32">The mature envelope protein (Env) consists of a homotrimer of non-covalently associated gp120-gp41 heterodimers. The resulting complex protrudes from the virus surface as a spike. There seems to be as few as 10 spikes on the average virion. Surface protein gp120 interacts with host CD4, CCR5 and CXCR4. Gp120 also interacts with the C-type lectins CD209/DC-SIGN and CLEC4M/DC-SIGNR (collectively referred to as DC-SIGN(R)). Gp120 and gp41 interact with GalCer. Gp120 interacts with host ITGA4/ITGB7 complex; on CD4+ T-cells, this interaction results in rapid activation of integrin ITGAL/LFA-1, which facilitates efficient cell-to-cell spreading of HIV-1. Gp120 interacts with cell-associated heparan sulfate; this interaction increases virus infectivity on permissive cells and may be involved in infection of CD4- cells.</text>
</comment>
<comment type="similarity">
    <text evidence="32">Belongs to the HIV-1 env protein family.</text>
</comment>
<evidence type="ECO:0000256" key="23">
    <source>
        <dbReference type="ARBA" id="ARBA00023046"/>
    </source>
</evidence>
<feature type="region of interest" description="Immunosuppression" evidence="32">
    <location>
        <begin position="557"/>
        <end position="575"/>
    </location>
</feature>
<comment type="miscellaneous">
    <text evidence="32">HIV-1 lineages are divided in three main groups, M (for Major), O (for Outlier), and N (for New, or Non-M, Non-O). The vast majority of strains found worldwide belong to the group M. Group O seems to be endemic to and largely confined to Cameroon and neighboring countries in West Central Africa, where these viruses represent a small minority of HIV-1 strains. The group N is represented by a limited number of isolates from Cameroonian persons. The group M is further subdivided in 9 clades or subtypes (A to D, F to H, J and K).</text>
</comment>
<comment type="PTM">
    <text evidence="32">Highly glycosylated by host. The high number of glycan on the protein is reffered to as 'glycan shield' because it contributes to hide protein sequence from adaptive immune system.</text>
</comment>
<keyword evidence="9 32" id="KW-1032">Host cell membrane</keyword>
<dbReference type="Gene3D" id="1.10.287.210">
    <property type="match status" value="1"/>
</dbReference>
<comment type="domain">
    <text evidence="32">The membrane proximal external region (MPER) present in gp41 is a tryptophan-rich region recognized by the antibodies 2F5, Z13, and 4E10. MPER seems to play a role in fusion.</text>
</comment>
<dbReference type="FunFam" id="1.10.287.210:FF:000001">
    <property type="entry name" value="Envelope glycoprotein gp160"/>
    <property type="match status" value="1"/>
</dbReference>
<evidence type="ECO:0000256" key="6">
    <source>
        <dbReference type="ARBA" id="ARBA00004650"/>
    </source>
</evidence>
<evidence type="ECO:0000256" key="3">
    <source>
        <dbReference type="ARBA" id="ARBA00004505"/>
    </source>
</evidence>
<sequence>MRVRGMQRNWQHLGKWGLLFLGILIICNAEDLWVTVYYGVPVWKEATTTLFCASDAKAYEKEVHNVWATHACVPTDPNPQEVNLTKVEENFDMWKNNMVEQMHTDVISLWDQSLKPCVKLTPLCVTLRCTNATTNSNSTENRTNTMKEEPGAIQNCTFNMTTEVRDKQMKVHALFYSLDIVPINNETYRLISCNTSTITQACPKVSWDPIPIHYCAPAGYAILKCKDKKFNGMGLCKNVSTVQCTHGIKPVVSTQLLLNGSLAEEDIIISSQNISDNAKTIIVRLNESVQINCTRPNNNTRKSISLGPGRAFYTTGDIIGDIRKAYCNVSGAQWNKKIKEVKEELKSHFPNATIKFASSSGGDLEVTMHSFNCRGEFFYCNTSGLFNDTETNDTIILPCRIKQIVNMWQEVGRAMYAVPIEGNITCRSNITGLLLTRDGGQNNDTKGNETFRPGGGDMRDNWRSKLYKYKVVEIEPLGVAPTRAKRQVVRREKRAVGIGALFLGFLGAAGSTMGAASMTLTVQARQLLSGIVQQQNNLLRAIEAQQHMLQLTVWGIKQLQARILAVERYLKDQQLLGLWGCSGKLICTTNVLWNSSWSSKSYKDIWDNMTWMEWEKEISNYSNEIYRLIEESQNQQEKNEQELLALDKWASLWNWFDISNWLWYIKIFIMIVGGLIGLRIVFAVLSIVNRVRKGYSPLSLQTHIPSPREPDRPEGIDEGGGEQGKDKSVRLVNGFLALVWDDLRNLCLFSYRHLRDFILIAARIVDRGLRRGWEALKYLGNLTQYWSRELKNSATSLLDTTAIVVAEGTDRVIEALQRAGRAVLNIPRRIRQGLERALL</sequence>
<keyword evidence="16 32" id="KW-0732">Signal</keyword>
<keyword evidence="18 32" id="KW-0946">Virion</keyword>
<comment type="PTM">
    <text evidence="32">Palmitoylation of the transmembrane protein and of Env polyprotein (prior to its proteolytic cleavage) is essential for their association with host cell membrane lipid rafts. Palmitoylation is therefore required for envelope trafficking to classical lipid rafts, but not for viral replication.</text>
</comment>
<evidence type="ECO:0000256" key="30">
    <source>
        <dbReference type="ARBA" id="ARBA00023288"/>
    </source>
</evidence>
<feature type="topological domain" description="Cytoplasmic" evidence="32">
    <location>
        <begin position="689"/>
        <end position="839"/>
    </location>
</feature>
<evidence type="ECO:0000256" key="10">
    <source>
        <dbReference type="ARBA" id="ARBA00022570"/>
    </source>
</evidence>
<feature type="region of interest" description="Disordered" evidence="34">
    <location>
        <begin position="701"/>
        <end position="725"/>
    </location>
</feature>
<comment type="PTM">
    <text evidence="32">Specific enzymatic cleavages in vivo yield mature proteins. Envelope glycoproteins are synthesized as a inactive precursor that is heavily N-glycosylated and processed likely by host cell furin in the Golgi to yield the mature SU and TM proteins. The cleavage site between SU and TM requires the minimal sequence [KR]-X-[KR]-R. About 2 of the 9 disulfide bonds of gp41 are reduced by P4HB/PDI, following binding to CD4 receptor.</text>
</comment>
<comment type="domain">
    <text evidence="32">The YXXL motif is involved in determining the exact site of viral release at the surface of infected mononuclear cells and promotes endocytosis. YXXL and di-leucine endocytosis motifs interact directly or indirectly with the clathrin adapter complexes, opperate independently, and their activities are not additive.</text>
</comment>
<keyword evidence="10 32" id="KW-1165">Clathrin-mediated endocytosis of virus by host</keyword>
<comment type="subcellular location">
    <molecule>Surface protein gp120</molecule>
    <subcellularLocation>
        <location evidence="32">Virion membrane</location>
        <topology evidence="32">Peripheral membrane protein</topology>
    </subcellularLocation>
    <subcellularLocation>
        <location evidence="32">Host cell membrane</location>
        <topology evidence="32">Peripheral membrane protein</topology>
    </subcellularLocation>
    <subcellularLocation>
        <location evidence="32">Host endosome membrane</location>
        <topology evidence="32">Single-pass type I membrane protein</topology>
    </subcellularLocation>
    <text evidence="32">The surface protein is not anchored to the viral envelope, but associates with the extravirion surface through its binding to TM. It is probably concentrated at the site of budding and incorporated into the virions possibly by contacts between the cytoplasmic tail of Env and the N-terminus of Gag.</text>
</comment>
<evidence type="ECO:0000256" key="15">
    <source>
        <dbReference type="ARBA" id="ARBA00022703"/>
    </source>
</evidence>
<dbReference type="GO" id="GO:0044175">
    <property type="term" value="C:host cell endosome membrane"/>
    <property type="evidence" value="ECO:0007669"/>
    <property type="project" value="UniProtKB-SubCell"/>
</dbReference>
<evidence type="ECO:0000256" key="28">
    <source>
        <dbReference type="ARBA" id="ARBA00023180"/>
    </source>
</evidence>
<dbReference type="Pfam" id="PF00516">
    <property type="entry name" value="GP120"/>
    <property type="match status" value="1"/>
</dbReference>
<evidence type="ECO:0000256" key="13">
    <source>
        <dbReference type="ARBA" id="ARBA00022685"/>
    </source>
</evidence>
<feature type="short sequence motif" description="YXXL motif; contains endocytosis signal" evidence="32">
    <location>
        <begin position="695"/>
        <end position="698"/>
    </location>
</feature>
<dbReference type="GO" id="GO:0052031">
    <property type="term" value="P:symbiont-mediated perturbation of host defense response"/>
    <property type="evidence" value="ECO:0007669"/>
    <property type="project" value="UniProtKB-UniRule"/>
</dbReference>
<feature type="domain" description="Human immunodeficiency virus 1 envelope glycoprotein Gp120" evidence="35">
    <location>
        <begin position="32"/>
        <end position="494"/>
    </location>
</feature>
<evidence type="ECO:0000256" key="22">
    <source>
        <dbReference type="ARBA" id="ARBA00022989"/>
    </source>
</evidence>
<dbReference type="Pfam" id="PF00517">
    <property type="entry name" value="GP41"/>
    <property type="match status" value="1"/>
</dbReference>
<feature type="disulfide bond" evidence="32">
    <location>
        <begin position="52"/>
        <end position="72"/>
    </location>
</feature>
<keyword evidence="19 32" id="KW-1043">Host membrane</keyword>
<dbReference type="HAMAP" id="MF_04083">
    <property type="entry name" value="HIV_ENV"/>
    <property type="match status" value="1"/>
</dbReference>
<organism evidence="37">
    <name type="scientific">Human immunodeficiency virus type 1</name>
    <name type="common">HIV-1</name>
    <dbReference type="NCBI Taxonomy" id="11676"/>
    <lineage>
        <taxon>Viruses</taxon>
        <taxon>Riboviria</taxon>
        <taxon>Pararnavirae</taxon>
        <taxon>Artverviricota</taxon>
        <taxon>Revtraviricetes</taxon>
        <taxon>Ortervirales</taxon>
        <taxon>Retroviridae</taxon>
        <taxon>Orthoretrovirinae</taxon>
        <taxon>Lentivirus</taxon>
        <taxon>Lentivirus humimdef1</taxon>
    </lineage>
</organism>
<evidence type="ECO:0000256" key="17">
    <source>
        <dbReference type="ARBA" id="ARBA00022804"/>
    </source>
</evidence>
<feature type="disulfide bond" evidence="32">
    <location>
        <begin position="225"/>
        <end position="236"/>
    </location>
</feature>
<feature type="region of interest" description="MPER; binding to GalCer" evidence="32">
    <location>
        <begin position="645"/>
        <end position="666"/>
    </location>
</feature>
<evidence type="ECO:0000256" key="27">
    <source>
        <dbReference type="ARBA" id="ARBA00023157"/>
    </source>
</evidence>
<evidence type="ECO:0000256" key="20">
    <source>
        <dbReference type="ARBA" id="ARBA00022879"/>
    </source>
</evidence>
<protein>
    <recommendedName>
        <fullName evidence="32">Envelope glycoprotein gp160</fullName>
    </recommendedName>
    <alternativeName>
        <fullName evidence="32">Env polyprotein</fullName>
    </alternativeName>
    <component>
        <recommendedName>
            <fullName evidence="32">Surface protein gp120</fullName>
            <shortName evidence="32">SU</shortName>
        </recommendedName>
        <alternativeName>
            <fullName evidence="32">Glycoprotein 120</fullName>
            <shortName evidence="32">gp120</shortName>
        </alternativeName>
    </component>
    <component>
        <recommendedName>
            <fullName evidence="32">Transmembrane protein gp41</fullName>
            <shortName evidence="32">TM</shortName>
        </recommendedName>
        <alternativeName>
            <fullName evidence="32">Glycoprotein 41</fullName>
            <shortName evidence="32">gp41</shortName>
        </alternativeName>
    </component>
</protein>
<feature type="site" description="Cleavage; by host furin" evidence="32">
    <location>
        <begin position="494"/>
        <end position="495"/>
    </location>
</feature>
<comment type="domain">
    <text evidence="32 33">The 17 amino acids long immunosuppressive region is present in many retroviral envelope proteins. Synthetic peptides derived from this relatively conserved sequence inhibit immune function in vitro and in vivo.</text>
</comment>
<dbReference type="Gene3D" id="2.170.40.20">
    <property type="entry name" value="Human immunodeficiency virus 1, Gp160, envelope glycoprotein"/>
    <property type="match status" value="2"/>
</dbReference>
<evidence type="ECO:0000313" key="37">
    <source>
        <dbReference type="EMBL" id="AWW05497.1"/>
    </source>
</evidence>
<evidence type="ECO:0000256" key="32">
    <source>
        <dbReference type="HAMAP-Rule" id="MF_04083"/>
    </source>
</evidence>
<feature type="region of interest" description="Fusion peptide" evidence="32">
    <location>
        <begin position="495"/>
        <end position="515"/>
    </location>
</feature>
<dbReference type="InterPro" id="IPR000328">
    <property type="entry name" value="GP41-like"/>
</dbReference>
<evidence type="ECO:0000256" key="21">
    <source>
        <dbReference type="ARBA" id="ARBA00022890"/>
    </source>
</evidence>
<keyword evidence="24 32" id="KW-0175">Coiled coil</keyword>
<dbReference type="GO" id="GO:0075512">
    <property type="term" value="P:clathrin-dependent endocytosis of virus by host cell"/>
    <property type="evidence" value="ECO:0007669"/>
    <property type="project" value="UniProtKB-UniRule"/>
</dbReference>
<feature type="region of interest" description="CD4-binding loop" evidence="32">
    <location>
        <begin position="359"/>
        <end position="369"/>
    </location>
</feature>
<proteinExistence type="inferred from homology"/>
<evidence type="ECO:0000256" key="8">
    <source>
        <dbReference type="ARBA" id="ARBA00022510"/>
    </source>
</evidence>
<keyword evidence="29 32" id="KW-0899">Viral immunoevasion</keyword>
<evidence type="ECO:0000256" key="7">
    <source>
        <dbReference type="ARBA" id="ARBA00022506"/>
    </source>
</evidence>
<evidence type="ECO:0000256" key="12">
    <source>
        <dbReference type="ARBA" id="ARBA00022595"/>
    </source>
</evidence>
<accession>A0A3Q8GSP9</accession>
<evidence type="ECO:0000256" key="19">
    <source>
        <dbReference type="ARBA" id="ARBA00022870"/>
    </source>
</evidence>
<keyword evidence="28 32" id="KW-0325">Glycoprotein</keyword>
<dbReference type="CDD" id="cd09909">
    <property type="entry name" value="HIV-1-like_HR1-HR2"/>
    <property type="match status" value="1"/>
</dbReference>
<dbReference type="GO" id="GO:1903908">
    <property type="term" value="P:positive regulation of plasma membrane raft polarization"/>
    <property type="evidence" value="ECO:0007669"/>
    <property type="project" value="UniProtKB-UniRule"/>
</dbReference>
<evidence type="ECO:0000256" key="34">
    <source>
        <dbReference type="SAM" id="MobiDB-lite"/>
    </source>
</evidence>
<keyword evidence="20 32" id="KW-0261">Viral envelope protein</keyword>
<feature type="coiled-coil region" evidence="32">
    <location>
        <begin position="616"/>
        <end position="650"/>
    </location>
</feature>
<dbReference type="FunFam" id="2.170.40.20:FF:000004">
    <property type="entry name" value="Envelope glycoprotein gp160"/>
    <property type="match status" value="1"/>
</dbReference>
<evidence type="ECO:0000256" key="26">
    <source>
        <dbReference type="ARBA" id="ARBA00023139"/>
    </source>
</evidence>
<dbReference type="SUPFAM" id="SSF56502">
    <property type="entry name" value="gp120 core"/>
    <property type="match status" value="2"/>
</dbReference>
<feature type="transmembrane region" description="Helical" evidence="33">
    <location>
        <begin position="495"/>
        <end position="516"/>
    </location>
</feature>
<dbReference type="InterPro" id="IPR000777">
    <property type="entry name" value="HIV1_Gp120"/>
</dbReference>
<dbReference type="GO" id="GO:0019031">
    <property type="term" value="C:viral envelope"/>
    <property type="evidence" value="ECO:0007669"/>
    <property type="project" value="UniProtKB-KW"/>
</dbReference>
<keyword evidence="21 32" id="KW-1164">Virus endocytosis by host</keyword>
<keyword evidence="30 32" id="KW-0449">Lipoprotein</keyword>
<dbReference type="GO" id="GO:0019062">
    <property type="term" value="P:virion attachment to host cell"/>
    <property type="evidence" value="ECO:0007669"/>
    <property type="project" value="UniProtKB-UniRule"/>
</dbReference>
<gene>
    <name evidence="32 37" type="primary">env</name>
</gene>
<dbReference type="GO" id="GO:0019082">
    <property type="term" value="P:viral protein processing"/>
    <property type="evidence" value="ECO:0007669"/>
    <property type="project" value="UniProtKB-UniRule"/>
</dbReference>
<dbReference type="FunFam" id="1.20.5.490:FF:000001">
    <property type="entry name" value="Envelope glycoprotein gp160"/>
    <property type="match status" value="1"/>
</dbReference>
<evidence type="ECO:0000256" key="1">
    <source>
        <dbReference type="ARBA" id="ARBA00004402"/>
    </source>
</evidence>
<keyword evidence="13 32" id="KW-0165">Cleavage on pair of basic residues</keyword>
<keyword evidence="23 32" id="KW-1039">Host endosome</keyword>
<feature type="domain" description="Retroviral envelope protein GP41-like" evidence="36">
    <location>
        <begin position="513"/>
        <end position="701"/>
    </location>
</feature>
<evidence type="ECO:0000256" key="16">
    <source>
        <dbReference type="ARBA" id="ARBA00022729"/>
    </source>
</evidence>
<dbReference type="FunFam" id="2.170.40.20:FF:000003">
    <property type="entry name" value="Envelope glycoprotein gp160"/>
    <property type="match status" value="1"/>
</dbReference>
<feature type="chain" id="PRO_5023397974" description="Transmembrane protein gp41" evidence="32">
    <location>
        <begin position="495"/>
        <end position="839"/>
    </location>
</feature>
<keyword evidence="11 32" id="KW-0945">Host-virus interaction</keyword>
<evidence type="ECO:0000256" key="2">
    <source>
        <dbReference type="ARBA" id="ARBA00004433"/>
    </source>
</evidence>
<evidence type="ECO:0000256" key="25">
    <source>
        <dbReference type="ARBA" id="ARBA00023136"/>
    </source>
</evidence>
<comment type="caution">
    <text evidence="32 33">Lacks conserved residue(s) required for the propagation of feature annotation.</text>
</comment>
<feature type="lipid moiety-binding region" description="S-palmitoyl cysteine; by host" evidence="32">
    <location>
        <position position="747"/>
    </location>
</feature>
<evidence type="ECO:0000256" key="11">
    <source>
        <dbReference type="ARBA" id="ARBA00022581"/>
    </source>
</evidence>
<comment type="subcellular location">
    <subcellularLocation>
        <location evidence="3">Host cell membrane</location>
        <topology evidence="3">Peripheral membrane protein</topology>
    </subcellularLocation>
    <subcellularLocation>
        <location evidence="1">Host cell membrane</location>
        <topology evidence="1">Single-pass type I membrane protein</topology>
    </subcellularLocation>
    <subcellularLocation>
        <location evidence="2">Host endosome membrane</location>
        <topology evidence="2">Peripheral membrane protein</topology>
    </subcellularLocation>
    <subcellularLocation>
        <location evidence="5">Host endosome membrane</location>
        <topology evidence="5">Single-pass type I membrane protein</topology>
    </subcellularLocation>
    <subcellularLocation>
        <location evidence="6">Virion membrane</location>
        <topology evidence="6">Peripheral membrane protein</topology>
    </subcellularLocation>
    <subcellularLocation>
        <location evidence="4">Virion membrane</location>
        <topology evidence="4">Single-pass type I membrane protein</topology>
    </subcellularLocation>
</comment>
<comment type="domain">
    <text evidence="32">Some of the most genetically diverse regions of the viral genome are present in Env. They are called variable regions 1 through 5 (V1 through V5). Coreceptor usage of gp120 is determined mainly by the primary structure of the third variable region (V3) in the outer domain of gp120. The sequence of V3 determines which coreceptor, CCR5 and/or CXCR4 (corresponding to R5/macrophage, X4/T cell and R5X4/T cell and macrophage tropism), is used to trigger the fusion potential of the Env complex, and hence which cells the virus can infect. Binding to CCR5 involves a region adjacent in addition to V3.</text>
</comment>
<dbReference type="EMBL" id="MG365767">
    <property type="protein sequence ID" value="AWW05497.1"/>
    <property type="molecule type" value="Genomic_DNA"/>
</dbReference>
<feature type="compositionally biased region" description="Basic and acidic residues" evidence="34">
    <location>
        <begin position="706"/>
        <end position="715"/>
    </location>
</feature>
<keyword evidence="26 32" id="KW-0564">Palmitate</keyword>
<keyword evidence="27 32" id="KW-1015">Disulfide bond</keyword>
<dbReference type="GO" id="GO:0005198">
    <property type="term" value="F:structural molecule activity"/>
    <property type="evidence" value="ECO:0007669"/>
    <property type="project" value="UniProtKB-UniRule"/>
</dbReference>
<comment type="function">
    <text evidence="32">Transmembrane protein gp41: Acts as a class I viral fusion protein. Under the current model, the protein has at least 3 conformational states: pre-fusion native state, pre-hairpin intermediate state, and post-fusion hairpin state. During fusion of viral and target intracellular membranes, the coiled coil regions (heptad repeats) assume a trimer-of-hairpins structure, positioning the fusion peptide in close proximity to the C-terminal region of the ectodomain. The formation of this structure appears to drive apposition and subsequent fusion of viral and target cell membranes. Complete fusion occurs in host cell endosomes and is dynamin-dependent, however some lipid transfer might occur at the plasma membrane. The virus undergoes clathrin-dependent internalization long before endosomal fusion, thus minimizing the surface exposure of conserved viral epitopes during fusion and reducing the efficacy of inhibitors targeting these epitopes. Membranes fusion leads to delivery of the nucleocapsid into the cytoplasm.</text>
</comment>
<feature type="transmembrane region" description="Helical" evidence="33">
    <location>
        <begin position="575"/>
        <end position="593"/>
    </location>
</feature>
<dbReference type="InterPro" id="IPR037527">
    <property type="entry name" value="Gp160"/>
</dbReference>
<evidence type="ECO:0000259" key="35">
    <source>
        <dbReference type="Pfam" id="PF00516"/>
    </source>
</evidence>
<dbReference type="GO" id="GO:0055036">
    <property type="term" value="C:virion membrane"/>
    <property type="evidence" value="ECO:0007669"/>
    <property type="project" value="UniProtKB-SubCell"/>
</dbReference>
<feature type="disulfide bond" evidence="32">
    <location>
        <begin position="215"/>
        <end position="244"/>
    </location>
</feature>
<evidence type="ECO:0000256" key="29">
    <source>
        <dbReference type="ARBA" id="ARBA00023280"/>
    </source>
</evidence>
<dbReference type="InterPro" id="IPR036377">
    <property type="entry name" value="Gp120_core_sf"/>
</dbReference>
<evidence type="ECO:0000256" key="24">
    <source>
        <dbReference type="ARBA" id="ARBA00023054"/>
    </source>
</evidence>
<feature type="short sequence motif" description="Di-leucine internalization motif" evidence="32">
    <location>
        <begin position="838"/>
        <end position="839"/>
    </location>
</feature>
<reference evidence="37" key="2">
    <citation type="journal article" date="2018" name="Mem. Inst. Oswaldo Cruz">
        <title>Potential overestimation of HIV-1 sub-subtype F1 circulation in Rio de Janeiro, Brazil.</title>
        <authorList>
            <person name="Marques B.C."/>
            <person name="Morgado M.G."/>
            <person name="Guimaraes M.L."/>
        </authorList>
    </citation>
    <scope>NUCLEOTIDE SEQUENCE</scope>
    <source>
        <strain evidence="37">08BRRJ35</strain>
    </source>
</reference>
<dbReference type="SUPFAM" id="SSF58069">
    <property type="entry name" value="Virus ectodomain"/>
    <property type="match status" value="1"/>
</dbReference>
<evidence type="ECO:0000256" key="18">
    <source>
        <dbReference type="ARBA" id="ARBA00022844"/>
    </source>
</evidence>
<comment type="subcellular location">
    <molecule>Transmembrane protein gp41</molecule>
    <subcellularLocation>
        <location evidence="32">Virion membrane</location>
        <topology evidence="32">Single-pass type I membrane protein</topology>
    </subcellularLocation>
    <subcellularLocation>
        <location evidence="32">Host cell membrane</location>
        <topology evidence="32">Single-pass type I membrane protein</topology>
    </subcellularLocation>
    <subcellularLocation>
        <location evidence="32">Host endosome membrane</location>
        <topology evidence="32">Single-pass type I membrane protein</topology>
    </subcellularLocation>
    <text evidence="32">It is probably concentrated at the site of budding and incorporated into the virions possibly by contacts between the cytoplasmic tail of Env and the N-terminus of Gag.</text>
</comment>
<evidence type="ECO:0000256" key="33">
    <source>
        <dbReference type="RuleBase" id="RU363095"/>
    </source>
</evidence>
<reference evidence="37" key="1">
    <citation type="submission" date="2017-11" db="EMBL/GenBank/DDBJ databases">
        <authorList>
            <person name="Marques B.C.L."/>
            <person name="Morgado M.G."/>
            <person name="Guimaraes M.L."/>
        </authorList>
    </citation>
    <scope>NUCLEOTIDE SEQUENCE</scope>
    <source>
        <strain evidence="37">08BRRJ35</strain>
    </source>
</reference>
<keyword evidence="7 32" id="KW-1168">Fusion of virus membrane with host membrane</keyword>
<keyword evidence="12 32" id="KW-1162">Viral penetration into host cytoplasm</keyword>
<keyword evidence="31 32" id="KW-1160">Virus entry into host cell</keyword>
<evidence type="ECO:0000256" key="9">
    <source>
        <dbReference type="ARBA" id="ARBA00022511"/>
    </source>
</evidence>